<evidence type="ECO:0000313" key="2">
    <source>
        <dbReference type="EMBL" id="ABM81323.1"/>
    </source>
</evidence>
<name>A2BMW2_HYPBU</name>
<dbReference type="KEGG" id="hbu:Hbut_1501"/>
<keyword evidence="3" id="KW-1185">Reference proteome</keyword>
<dbReference type="InterPro" id="IPR009956">
    <property type="entry name" value="Post-segregation_anti-tox_CcdA"/>
</dbReference>
<evidence type="ECO:0000313" key="3">
    <source>
        <dbReference type="Proteomes" id="UP000002593"/>
    </source>
</evidence>
<dbReference type="HOGENOM" id="CLU_175270_1_2_2"/>
<reference evidence="2 3" key="1">
    <citation type="journal article" date="2007" name="Archaea">
        <title>The genome of Hyperthermus butylicus: a sulfur-reducing, peptide fermenting, neutrophilic Crenarchaeote growing up to 108 degrees C.</title>
        <authorList>
            <person name="Brugger K."/>
            <person name="Chen L."/>
            <person name="Stark M."/>
            <person name="Zibat A."/>
            <person name="Redder P."/>
            <person name="Ruepp A."/>
            <person name="Awayez M."/>
            <person name="She Q."/>
            <person name="Garrett R.A."/>
            <person name="Klenk H.P."/>
        </authorList>
    </citation>
    <scope>NUCLEOTIDE SEQUENCE [LARGE SCALE GENOMIC DNA]</scope>
    <source>
        <strain evidence="3">DSM 5456 / JCM 9403 / PLM1-5</strain>
    </source>
</reference>
<organism evidence="2 3">
    <name type="scientific">Hyperthermus butylicus (strain DSM 5456 / JCM 9403 / PLM1-5)</name>
    <dbReference type="NCBI Taxonomy" id="415426"/>
    <lineage>
        <taxon>Archaea</taxon>
        <taxon>Thermoproteota</taxon>
        <taxon>Thermoprotei</taxon>
        <taxon>Desulfurococcales</taxon>
        <taxon>Pyrodictiaceae</taxon>
        <taxon>Hyperthermus</taxon>
    </lineage>
</organism>
<protein>
    <submittedName>
        <fullName evidence="2">Conserved archaeal protein</fullName>
    </submittedName>
</protein>
<dbReference type="RefSeq" id="WP_011822641.1">
    <property type="nucleotide sequence ID" value="NC_008818.1"/>
</dbReference>
<dbReference type="Proteomes" id="UP000002593">
    <property type="component" value="Chromosome"/>
</dbReference>
<evidence type="ECO:0000256" key="1">
    <source>
        <dbReference type="ARBA" id="ARBA00022649"/>
    </source>
</evidence>
<accession>A2BMW2</accession>
<dbReference type="EnsemblBacteria" id="ABM81323">
    <property type="protein sequence ID" value="ABM81323"/>
    <property type="gene ID" value="Hbut_1501"/>
</dbReference>
<dbReference type="eggNOG" id="arCOG02218">
    <property type="taxonomic scope" value="Archaea"/>
</dbReference>
<sequence length="75" mass="8818">MGSVVVSARISRELYEKAKRYGINISEVVRKALEEEVKRREDAELRRLLGEARRILEGIPPEEIVRLVRESREER</sequence>
<dbReference type="AlphaFoldDB" id="A2BMW2"/>
<dbReference type="OrthoDB" id="46022at2157"/>
<dbReference type="EMBL" id="CP000493">
    <property type="protein sequence ID" value="ABM81323.1"/>
    <property type="molecule type" value="Genomic_DNA"/>
</dbReference>
<gene>
    <name evidence="2" type="ordered locus">Hbut_1501</name>
</gene>
<dbReference type="Pfam" id="PF07362">
    <property type="entry name" value="CcdA"/>
    <property type="match status" value="1"/>
</dbReference>
<dbReference type="STRING" id="415426.Hbut_1501"/>
<keyword evidence="1" id="KW-1277">Toxin-antitoxin system</keyword>
<proteinExistence type="predicted"/>
<dbReference type="GeneID" id="4782098"/>